<accession>A0A382KY85</accession>
<dbReference type="InterPro" id="IPR037237">
    <property type="entry name" value="IlvD/EDD_N"/>
</dbReference>
<dbReference type="GO" id="GO:0016836">
    <property type="term" value="F:hydro-lyase activity"/>
    <property type="evidence" value="ECO:0007669"/>
    <property type="project" value="UniProtKB-ARBA"/>
</dbReference>
<keyword evidence="5" id="KW-0456">Lyase</keyword>
<feature type="domain" description="Dihydroxy-acid/6-phosphogluconate dehydratase N-terminal" evidence="6">
    <location>
        <begin position="44"/>
        <end position="188"/>
    </location>
</feature>
<evidence type="ECO:0000313" key="7">
    <source>
        <dbReference type="EMBL" id="SVC29416.1"/>
    </source>
</evidence>
<dbReference type="Pfam" id="PF00920">
    <property type="entry name" value="ILVD_EDD_N"/>
    <property type="match status" value="1"/>
</dbReference>
<reference evidence="7" key="1">
    <citation type="submission" date="2018-05" db="EMBL/GenBank/DDBJ databases">
        <authorList>
            <person name="Lanie J.A."/>
            <person name="Ng W.-L."/>
            <person name="Kazmierczak K.M."/>
            <person name="Andrzejewski T.M."/>
            <person name="Davidsen T.M."/>
            <person name="Wayne K.J."/>
            <person name="Tettelin H."/>
            <person name="Glass J.I."/>
            <person name="Rusch D."/>
            <person name="Podicherti R."/>
            <person name="Tsui H.-C.T."/>
            <person name="Winkler M.E."/>
        </authorList>
    </citation>
    <scope>NUCLEOTIDE SEQUENCE</scope>
</reference>
<evidence type="ECO:0000256" key="3">
    <source>
        <dbReference type="ARBA" id="ARBA00023004"/>
    </source>
</evidence>
<feature type="non-terminal residue" evidence="7">
    <location>
        <position position="189"/>
    </location>
</feature>
<name>A0A382KY85_9ZZZZ</name>
<dbReference type="PANTHER" id="PTHR43183:SF2">
    <property type="entry name" value="DIHYDROXY-ACID DEHYDRATASE"/>
    <property type="match status" value="1"/>
</dbReference>
<dbReference type="InterPro" id="IPR000581">
    <property type="entry name" value="ILV_EDD_N"/>
</dbReference>
<keyword evidence="4" id="KW-0411">Iron-sulfur</keyword>
<proteinExistence type="inferred from homology"/>
<evidence type="ECO:0000259" key="6">
    <source>
        <dbReference type="Pfam" id="PF00920"/>
    </source>
</evidence>
<keyword evidence="3" id="KW-0408">Iron</keyword>
<dbReference type="InterPro" id="IPR020558">
    <property type="entry name" value="DiOHA_6PGluconate_deHydtase_CS"/>
</dbReference>
<dbReference type="InterPro" id="IPR052352">
    <property type="entry name" value="Sugar_Degrad_Dehydratases"/>
</dbReference>
<dbReference type="SUPFAM" id="SSF143975">
    <property type="entry name" value="IlvD/EDD N-terminal domain-like"/>
    <property type="match status" value="1"/>
</dbReference>
<organism evidence="7">
    <name type="scientific">marine metagenome</name>
    <dbReference type="NCBI Taxonomy" id="408172"/>
    <lineage>
        <taxon>unclassified sequences</taxon>
        <taxon>metagenomes</taxon>
        <taxon>ecological metagenomes</taxon>
    </lineage>
</organism>
<evidence type="ECO:0000256" key="5">
    <source>
        <dbReference type="ARBA" id="ARBA00023239"/>
    </source>
</evidence>
<dbReference type="AlphaFoldDB" id="A0A382KY85"/>
<dbReference type="GO" id="GO:0051536">
    <property type="term" value="F:iron-sulfur cluster binding"/>
    <property type="evidence" value="ECO:0007669"/>
    <property type="project" value="UniProtKB-KW"/>
</dbReference>
<evidence type="ECO:0000256" key="4">
    <source>
        <dbReference type="ARBA" id="ARBA00023014"/>
    </source>
</evidence>
<protein>
    <recommendedName>
        <fullName evidence="6">Dihydroxy-acid/6-phosphogluconate dehydratase N-terminal domain-containing protein</fullName>
    </recommendedName>
</protein>
<evidence type="ECO:0000256" key="1">
    <source>
        <dbReference type="ARBA" id="ARBA00006486"/>
    </source>
</evidence>
<dbReference type="PANTHER" id="PTHR43183">
    <property type="entry name" value="HYPOTHETICAL DIHYDROXYACID DEHYDRATASE (EUROFUNG)-RELATED"/>
    <property type="match status" value="1"/>
</dbReference>
<gene>
    <name evidence="7" type="ORF">METZ01_LOCUS282270</name>
</gene>
<dbReference type="GO" id="GO:0046872">
    <property type="term" value="F:metal ion binding"/>
    <property type="evidence" value="ECO:0007669"/>
    <property type="project" value="UniProtKB-KW"/>
</dbReference>
<dbReference type="EMBL" id="UINC01083578">
    <property type="protein sequence ID" value="SVC29416.1"/>
    <property type="molecule type" value="Genomic_DNA"/>
</dbReference>
<evidence type="ECO:0000256" key="2">
    <source>
        <dbReference type="ARBA" id="ARBA00022723"/>
    </source>
</evidence>
<dbReference type="PROSITE" id="PS00886">
    <property type="entry name" value="ILVD_EDD_1"/>
    <property type="match status" value="1"/>
</dbReference>
<keyword evidence="2" id="KW-0479">Metal-binding</keyword>
<sequence>MAKRKKKLKDLRSQRWYGPEDMRASSHRARSRQMGYSTADFAGKPRIGIINTWSDMNTCHSHFKQRVEEIKRGVYEAGGFPIELPAMSLGEIMVKPSTMLYRNFLAMEAEELIRCHPVDGVVLMGGCDKTTPALLMASFTMDLPAIYMPAGPMLRGYYAGETLGSGTDVLRYWADRRAGLIDQETFENV</sequence>
<comment type="similarity">
    <text evidence="1">Belongs to the IlvD/Edd family.</text>
</comment>